<sequence>MRVGDDAQTKEGVSVGTLRSEGSAADLTSSDEGYHKDLGNRQVQMIAIGGAIGVGLFLGAGGRLKEIGPALILAYLTCGLAAFFVMRALGELVVHRPSSGSFVTYSKEFIGPWAGFVAGWTFWVNWAFTGVAELTAIGIYIHKWLPDMPQWVSALVALAIVCAVNMISVKLFGELEFWFAIIKVLAITTFLVVGTWLVVSHAEIGNGFAGPQNLFTGGGVWSDFFPLGFGIALLSLQAVIFAYNGVEMVGIAAGEAKDPKRIIPKAVNSVAWRIALFYCGSVLLLVMILPWTAYGPTESPFVLVFSQLGVPAAGDIMNLVVITAAFSSVNSGLYSTGRILRSMAADRQAPAFTAKVSSRGVPAGGIALTAIIYVFGVILNYLVPSKAFDIAIAVAGLGTIITWSSFLVAHIAMRRKVARGELEAPKFRMPWAPWSNYLTLAFLLLVVVLLGFSHDIAGKVAFYSIPLVAAALAIGWYAVRKRSSEVAVGGPPTTGR</sequence>
<proteinExistence type="predicted"/>
<evidence type="ECO:0000256" key="7">
    <source>
        <dbReference type="SAM" id="Phobius"/>
    </source>
</evidence>
<evidence type="ECO:0000256" key="2">
    <source>
        <dbReference type="ARBA" id="ARBA00022448"/>
    </source>
</evidence>
<evidence type="ECO:0000313" key="10">
    <source>
        <dbReference type="Proteomes" id="UP001428817"/>
    </source>
</evidence>
<dbReference type="EMBL" id="BAABJP010000008">
    <property type="protein sequence ID" value="GAA5153799.1"/>
    <property type="molecule type" value="Genomic_DNA"/>
</dbReference>
<gene>
    <name evidence="9" type="ORF">GCM10023321_24610</name>
</gene>
<feature type="transmembrane region" description="Helical" evidence="7">
    <location>
        <begin position="109"/>
        <end position="128"/>
    </location>
</feature>
<dbReference type="PANTHER" id="PTHR43495:SF1">
    <property type="entry name" value="L-ASPARAGINE PERMEASE"/>
    <property type="match status" value="1"/>
</dbReference>
<feature type="transmembrane region" description="Helical" evidence="7">
    <location>
        <begin position="434"/>
        <end position="454"/>
    </location>
</feature>
<feature type="transmembrane region" description="Helical" evidence="7">
    <location>
        <begin position="148"/>
        <end position="167"/>
    </location>
</feature>
<evidence type="ECO:0000256" key="5">
    <source>
        <dbReference type="ARBA" id="ARBA00022989"/>
    </source>
</evidence>
<evidence type="ECO:0000256" key="3">
    <source>
        <dbReference type="ARBA" id="ARBA00022692"/>
    </source>
</evidence>
<accession>A0ABP9PXC0</accession>
<feature type="transmembrane region" description="Helical" evidence="7">
    <location>
        <begin position="361"/>
        <end position="384"/>
    </location>
</feature>
<keyword evidence="6 7" id="KW-0472">Membrane</keyword>
<feature type="transmembrane region" description="Helical" evidence="7">
    <location>
        <begin position="224"/>
        <end position="243"/>
    </location>
</feature>
<dbReference type="InterPro" id="IPR004841">
    <property type="entry name" value="AA-permease/SLC12A_dom"/>
</dbReference>
<feature type="transmembrane region" description="Helical" evidence="7">
    <location>
        <begin position="316"/>
        <end position="340"/>
    </location>
</feature>
<feature type="transmembrane region" description="Helical" evidence="7">
    <location>
        <begin position="179"/>
        <end position="199"/>
    </location>
</feature>
<feature type="transmembrane region" description="Helical" evidence="7">
    <location>
        <begin position="460"/>
        <end position="479"/>
    </location>
</feature>
<name>A0ABP9PXC0_9PSEU</name>
<dbReference type="Proteomes" id="UP001428817">
    <property type="component" value="Unassembled WGS sequence"/>
</dbReference>
<reference evidence="10" key="1">
    <citation type="journal article" date="2019" name="Int. J. Syst. Evol. Microbiol.">
        <title>The Global Catalogue of Microorganisms (GCM) 10K type strain sequencing project: providing services to taxonomists for standard genome sequencing and annotation.</title>
        <authorList>
            <consortium name="The Broad Institute Genomics Platform"/>
            <consortium name="The Broad Institute Genome Sequencing Center for Infectious Disease"/>
            <person name="Wu L."/>
            <person name="Ma J."/>
        </authorList>
    </citation>
    <scope>NUCLEOTIDE SEQUENCE [LARGE SCALE GENOMIC DNA]</scope>
    <source>
        <strain evidence="10">JCM 18303</strain>
    </source>
</reference>
<keyword evidence="4" id="KW-0029">Amino-acid transport</keyword>
<keyword evidence="10" id="KW-1185">Reference proteome</keyword>
<comment type="subcellular location">
    <subcellularLocation>
        <location evidence="1">Membrane</location>
        <topology evidence="1">Multi-pass membrane protein</topology>
    </subcellularLocation>
</comment>
<evidence type="ECO:0000256" key="6">
    <source>
        <dbReference type="ARBA" id="ARBA00023136"/>
    </source>
</evidence>
<keyword evidence="5 7" id="KW-1133">Transmembrane helix</keyword>
<feature type="domain" description="Amino acid permease/ SLC12A" evidence="8">
    <location>
        <begin position="43"/>
        <end position="482"/>
    </location>
</feature>
<dbReference type="Pfam" id="PF00324">
    <property type="entry name" value="AA_permease"/>
    <property type="match status" value="1"/>
</dbReference>
<dbReference type="Gene3D" id="1.20.1740.10">
    <property type="entry name" value="Amino acid/polyamine transporter I"/>
    <property type="match status" value="1"/>
</dbReference>
<feature type="transmembrane region" description="Helical" evidence="7">
    <location>
        <begin position="270"/>
        <end position="293"/>
    </location>
</feature>
<evidence type="ECO:0000259" key="8">
    <source>
        <dbReference type="Pfam" id="PF00324"/>
    </source>
</evidence>
<keyword evidence="3 7" id="KW-0812">Transmembrane</keyword>
<comment type="caution">
    <text evidence="9">The sequence shown here is derived from an EMBL/GenBank/DDBJ whole genome shotgun (WGS) entry which is preliminary data.</text>
</comment>
<protein>
    <submittedName>
        <fullName evidence="9">Amino acid permease</fullName>
    </submittedName>
</protein>
<evidence type="ECO:0000256" key="1">
    <source>
        <dbReference type="ARBA" id="ARBA00004141"/>
    </source>
</evidence>
<organism evidence="9 10">
    <name type="scientific">Pseudonocardia eucalypti</name>
    <dbReference type="NCBI Taxonomy" id="648755"/>
    <lineage>
        <taxon>Bacteria</taxon>
        <taxon>Bacillati</taxon>
        <taxon>Actinomycetota</taxon>
        <taxon>Actinomycetes</taxon>
        <taxon>Pseudonocardiales</taxon>
        <taxon>Pseudonocardiaceae</taxon>
        <taxon>Pseudonocardia</taxon>
    </lineage>
</organism>
<feature type="transmembrane region" description="Helical" evidence="7">
    <location>
        <begin position="67"/>
        <end position="89"/>
    </location>
</feature>
<dbReference type="PANTHER" id="PTHR43495">
    <property type="entry name" value="GABA PERMEASE"/>
    <property type="match status" value="1"/>
</dbReference>
<evidence type="ECO:0000256" key="4">
    <source>
        <dbReference type="ARBA" id="ARBA00022970"/>
    </source>
</evidence>
<evidence type="ECO:0000313" key="9">
    <source>
        <dbReference type="EMBL" id="GAA5153799.1"/>
    </source>
</evidence>
<keyword evidence="2" id="KW-0813">Transport</keyword>
<feature type="transmembrane region" description="Helical" evidence="7">
    <location>
        <begin position="43"/>
        <end position="61"/>
    </location>
</feature>
<feature type="transmembrane region" description="Helical" evidence="7">
    <location>
        <begin position="390"/>
        <end position="413"/>
    </location>
</feature>
<dbReference type="PIRSF" id="PIRSF006060">
    <property type="entry name" value="AA_transporter"/>
    <property type="match status" value="1"/>
</dbReference>